<keyword evidence="4 8" id="KW-0812">Transmembrane</keyword>
<feature type="transmembrane region" description="Helical" evidence="8">
    <location>
        <begin position="83"/>
        <end position="103"/>
    </location>
</feature>
<gene>
    <name evidence="10" type="ORF">GCM10010191_78580</name>
</gene>
<comment type="subcellular location">
    <subcellularLocation>
        <location evidence="1">Cell membrane</location>
        <topology evidence="1">Multi-pass membrane protein</topology>
    </subcellularLocation>
</comment>
<evidence type="ECO:0000313" key="11">
    <source>
        <dbReference type="Proteomes" id="UP001501231"/>
    </source>
</evidence>
<evidence type="ECO:0000256" key="3">
    <source>
        <dbReference type="ARBA" id="ARBA00022475"/>
    </source>
</evidence>
<feature type="region of interest" description="Disordered" evidence="7">
    <location>
        <begin position="157"/>
        <end position="178"/>
    </location>
</feature>
<feature type="transmembrane region" description="Helical" evidence="8">
    <location>
        <begin position="30"/>
        <end position="54"/>
    </location>
</feature>
<evidence type="ECO:0000256" key="1">
    <source>
        <dbReference type="ARBA" id="ARBA00004651"/>
    </source>
</evidence>
<dbReference type="PANTHER" id="PTHR33406">
    <property type="entry name" value="MEMBRANE PROTEIN MJ1562-RELATED"/>
    <property type="match status" value="1"/>
</dbReference>
<keyword evidence="11" id="KW-1185">Reference proteome</keyword>
<dbReference type="InterPro" id="IPR004869">
    <property type="entry name" value="MMPL_dom"/>
</dbReference>
<dbReference type="InterPro" id="IPR050545">
    <property type="entry name" value="Mycobact_MmpL"/>
</dbReference>
<feature type="transmembrane region" description="Helical" evidence="8">
    <location>
        <begin position="109"/>
        <end position="136"/>
    </location>
</feature>
<dbReference type="Proteomes" id="UP001501231">
    <property type="component" value="Unassembled WGS sequence"/>
</dbReference>
<protein>
    <recommendedName>
        <fullName evidence="9">Membrane transport protein MMPL domain-containing protein</fullName>
    </recommendedName>
</protein>
<dbReference type="PANTHER" id="PTHR33406:SF11">
    <property type="entry name" value="MEMBRANE PROTEIN SCO6666-RELATED"/>
    <property type="match status" value="1"/>
</dbReference>
<proteinExistence type="inferred from homology"/>
<keyword evidence="3" id="KW-1003">Cell membrane</keyword>
<feature type="domain" description="Membrane transport protein MMPL" evidence="9">
    <location>
        <begin position="5"/>
        <end position="143"/>
    </location>
</feature>
<keyword evidence="5 8" id="KW-1133">Transmembrane helix</keyword>
<evidence type="ECO:0000256" key="5">
    <source>
        <dbReference type="ARBA" id="ARBA00022989"/>
    </source>
</evidence>
<evidence type="ECO:0000256" key="2">
    <source>
        <dbReference type="ARBA" id="ARBA00010157"/>
    </source>
</evidence>
<evidence type="ECO:0000256" key="8">
    <source>
        <dbReference type="SAM" id="Phobius"/>
    </source>
</evidence>
<dbReference type="EMBL" id="BAAARW010000037">
    <property type="protein sequence ID" value="GAA2449292.1"/>
    <property type="molecule type" value="Genomic_DNA"/>
</dbReference>
<organism evidence="10 11">
    <name type="scientific">Actinomadura vinacea</name>
    <dbReference type="NCBI Taxonomy" id="115336"/>
    <lineage>
        <taxon>Bacteria</taxon>
        <taxon>Bacillati</taxon>
        <taxon>Actinomycetota</taxon>
        <taxon>Actinomycetes</taxon>
        <taxon>Streptosporangiales</taxon>
        <taxon>Thermomonosporaceae</taxon>
        <taxon>Actinomadura</taxon>
    </lineage>
</organism>
<comment type="similarity">
    <text evidence="2">Belongs to the resistance-nodulation-cell division (RND) (TC 2.A.6) family. MmpL subfamily.</text>
</comment>
<evidence type="ECO:0000256" key="6">
    <source>
        <dbReference type="ARBA" id="ARBA00023136"/>
    </source>
</evidence>
<sequence>MPSIGAALGIVVWIFQDGHLAGLIGADGLGYVHLTVPVLVGAIAFGLSVDYEVFLLSRIRERWLAGAGAHGSVAEGLQRTGGIVTAAALVIGVLFAGFVAGGFTPIKSIGLGLVLAVSLDATLVRMLIVPATMTLLGRRNWWLSRALRPVHERLALSEAEPRQEKPAPGQEDGALAAG</sequence>
<accession>A0ABP5X9B4</accession>
<dbReference type="Gene3D" id="1.20.1640.10">
    <property type="entry name" value="Multidrug efflux transporter AcrB transmembrane domain"/>
    <property type="match status" value="1"/>
</dbReference>
<comment type="caution">
    <text evidence="10">The sequence shown here is derived from an EMBL/GenBank/DDBJ whole genome shotgun (WGS) entry which is preliminary data.</text>
</comment>
<dbReference type="RefSeq" id="WP_344596175.1">
    <property type="nucleotide sequence ID" value="NZ_BAAARW010000037.1"/>
</dbReference>
<evidence type="ECO:0000256" key="4">
    <source>
        <dbReference type="ARBA" id="ARBA00022692"/>
    </source>
</evidence>
<evidence type="ECO:0000256" key="7">
    <source>
        <dbReference type="SAM" id="MobiDB-lite"/>
    </source>
</evidence>
<keyword evidence="6 8" id="KW-0472">Membrane</keyword>
<evidence type="ECO:0000313" key="10">
    <source>
        <dbReference type="EMBL" id="GAA2449292.1"/>
    </source>
</evidence>
<reference evidence="11" key="1">
    <citation type="journal article" date="2019" name="Int. J. Syst. Evol. Microbiol.">
        <title>The Global Catalogue of Microorganisms (GCM) 10K type strain sequencing project: providing services to taxonomists for standard genome sequencing and annotation.</title>
        <authorList>
            <consortium name="The Broad Institute Genomics Platform"/>
            <consortium name="The Broad Institute Genome Sequencing Center for Infectious Disease"/>
            <person name="Wu L."/>
            <person name="Ma J."/>
        </authorList>
    </citation>
    <scope>NUCLEOTIDE SEQUENCE [LARGE SCALE GENOMIC DNA]</scope>
    <source>
        <strain evidence="11">JCM 3325</strain>
    </source>
</reference>
<dbReference type="SUPFAM" id="SSF82866">
    <property type="entry name" value="Multidrug efflux transporter AcrB transmembrane domain"/>
    <property type="match status" value="1"/>
</dbReference>
<evidence type="ECO:0000259" key="9">
    <source>
        <dbReference type="Pfam" id="PF03176"/>
    </source>
</evidence>
<name>A0ABP5X9B4_9ACTN</name>
<dbReference type="Pfam" id="PF03176">
    <property type="entry name" value="MMPL"/>
    <property type="match status" value="1"/>
</dbReference>